<dbReference type="Proteomes" id="UP001059597">
    <property type="component" value="Chromosome"/>
</dbReference>
<sequence length="118" mass="12400">MTSRPHPPTKSTPSAPAPLSLAEPTLTPSRVGAPKGVARRASVHALRPDPQNITVTGIQRGLTVRGLDRGEIPVADWLCLCGHHEHARGRAAVAALNGRARVGHCPHNAPAVERRTAA</sequence>
<feature type="compositionally biased region" description="Low complexity" evidence="1">
    <location>
        <begin position="11"/>
        <end position="29"/>
    </location>
</feature>
<proteinExistence type="predicted"/>
<keyword evidence="3" id="KW-1185">Reference proteome</keyword>
<dbReference type="EMBL" id="AP026073">
    <property type="protein sequence ID" value="BDM66698.1"/>
    <property type="molecule type" value="Genomic_DNA"/>
</dbReference>
<evidence type="ECO:0000313" key="2">
    <source>
        <dbReference type="EMBL" id="BDM66698.1"/>
    </source>
</evidence>
<reference evidence="2" key="1">
    <citation type="submission" date="2022-06" db="EMBL/GenBank/DDBJ databases">
        <title>Complete genome sequence of Streptomyces nigrescens HEK616.</title>
        <authorList>
            <person name="Asamizu S."/>
            <person name="Onaka H."/>
        </authorList>
    </citation>
    <scope>NUCLEOTIDE SEQUENCE</scope>
    <source>
        <strain evidence="2">HEK616</strain>
    </source>
</reference>
<name>A0ABM7ZJX9_STRNI</name>
<evidence type="ECO:0000313" key="3">
    <source>
        <dbReference type="Proteomes" id="UP001059597"/>
    </source>
</evidence>
<evidence type="ECO:0000256" key="1">
    <source>
        <dbReference type="SAM" id="MobiDB-lite"/>
    </source>
</evidence>
<gene>
    <name evidence="2" type="ORF">HEK616_01850</name>
</gene>
<feature type="compositionally biased region" description="Pro residues" evidence="1">
    <location>
        <begin position="1"/>
        <end position="10"/>
    </location>
</feature>
<protein>
    <submittedName>
        <fullName evidence="2">Uncharacterized protein</fullName>
    </submittedName>
</protein>
<feature type="region of interest" description="Disordered" evidence="1">
    <location>
        <begin position="1"/>
        <end position="35"/>
    </location>
</feature>
<accession>A0ABM7ZJX9</accession>
<organism evidence="2 3">
    <name type="scientific">Streptomyces nigrescens</name>
    <dbReference type="NCBI Taxonomy" id="1920"/>
    <lineage>
        <taxon>Bacteria</taxon>
        <taxon>Bacillati</taxon>
        <taxon>Actinomycetota</taxon>
        <taxon>Actinomycetes</taxon>
        <taxon>Kitasatosporales</taxon>
        <taxon>Streptomycetaceae</taxon>
        <taxon>Streptomyces</taxon>
    </lineage>
</organism>